<reference evidence="1" key="1">
    <citation type="thesis" date="2020" institute="ProQuest LLC" country="789 East Eisenhower Parkway, Ann Arbor, MI, USA">
        <title>Comparative Genomics and Chromosome Evolution.</title>
        <authorList>
            <person name="Mudd A.B."/>
        </authorList>
    </citation>
    <scope>NUCLEOTIDE SEQUENCE</scope>
    <source>
        <strain evidence="1">237g6f4</strain>
        <tissue evidence="1">Blood</tissue>
    </source>
</reference>
<protein>
    <submittedName>
        <fullName evidence="1">Uncharacterized protein</fullName>
    </submittedName>
</protein>
<keyword evidence="2" id="KW-1185">Reference proteome</keyword>
<comment type="caution">
    <text evidence="1">The sequence shown here is derived from an EMBL/GenBank/DDBJ whole genome shotgun (WGS) entry which is preliminary data.</text>
</comment>
<sequence length="93" mass="10642">MSSWVMDGEACGGKQPYTGIRRRQLCANRLTVLYHNETADSWMLEWSWRLGPQERFTQLDSRCRWNLAQVVEAAVQGLSLQTCPVCQAVDLSH</sequence>
<gene>
    <name evidence="1" type="ORF">GDO81_027457</name>
</gene>
<dbReference type="Proteomes" id="UP000824782">
    <property type="component" value="Unassembled WGS sequence"/>
</dbReference>
<organism evidence="1 2">
    <name type="scientific">Engystomops pustulosus</name>
    <name type="common">Tungara frog</name>
    <name type="synonym">Physalaemus pustulosus</name>
    <dbReference type="NCBI Taxonomy" id="76066"/>
    <lineage>
        <taxon>Eukaryota</taxon>
        <taxon>Metazoa</taxon>
        <taxon>Chordata</taxon>
        <taxon>Craniata</taxon>
        <taxon>Vertebrata</taxon>
        <taxon>Euteleostomi</taxon>
        <taxon>Amphibia</taxon>
        <taxon>Batrachia</taxon>
        <taxon>Anura</taxon>
        <taxon>Neobatrachia</taxon>
        <taxon>Hyloidea</taxon>
        <taxon>Leptodactylidae</taxon>
        <taxon>Leiuperinae</taxon>
        <taxon>Engystomops</taxon>
    </lineage>
</organism>
<dbReference type="AlphaFoldDB" id="A0AAV6YKW7"/>
<dbReference type="EMBL" id="WNYA01053901">
    <property type="protein sequence ID" value="KAG8535919.1"/>
    <property type="molecule type" value="Genomic_DNA"/>
</dbReference>
<accession>A0AAV6YKW7</accession>
<proteinExistence type="predicted"/>
<evidence type="ECO:0000313" key="1">
    <source>
        <dbReference type="EMBL" id="KAG8535919.1"/>
    </source>
</evidence>
<evidence type="ECO:0000313" key="2">
    <source>
        <dbReference type="Proteomes" id="UP000824782"/>
    </source>
</evidence>
<name>A0AAV6YKW7_ENGPU</name>